<dbReference type="EMBL" id="BARU01025059">
    <property type="protein sequence ID" value="GAH56500.1"/>
    <property type="molecule type" value="Genomic_DNA"/>
</dbReference>
<comment type="caution">
    <text evidence="1">The sequence shown here is derived from an EMBL/GenBank/DDBJ whole genome shotgun (WGS) entry which is preliminary data.</text>
</comment>
<accession>X1HHJ7</accession>
<dbReference type="AlphaFoldDB" id="X1HHJ7"/>
<proteinExistence type="predicted"/>
<evidence type="ECO:0000313" key="1">
    <source>
        <dbReference type="EMBL" id="GAH56500.1"/>
    </source>
</evidence>
<gene>
    <name evidence="1" type="ORF">S03H2_40422</name>
</gene>
<sequence>VSLVSRREATFQIGYRTAPGLPYVGAQVPLRRLLLSVRLNVHPIFGLSTAFGFSFK</sequence>
<reference evidence="1" key="1">
    <citation type="journal article" date="2014" name="Front. Microbiol.">
        <title>High frequency of phylogenetically diverse reductive dehalogenase-homologous genes in deep subseafloor sedimentary metagenomes.</title>
        <authorList>
            <person name="Kawai M."/>
            <person name="Futagami T."/>
            <person name="Toyoda A."/>
            <person name="Takaki Y."/>
            <person name="Nishi S."/>
            <person name="Hori S."/>
            <person name="Arai W."/>
            <person name="Tsubouchi T."/>
            <person name="Morono Y."/>
            <person name="Uchiyama I."/>
            <person name="Ito T."/>
            <person name="Fujiyama A."/>
            <person name="Inagaki F."/>
            <person name="Takami H."/>
        </authorList>
    </citation>
    <scope>NUCLEOTIDE SEQUENCE</scope>
    <source>
        <strain evidence="1">Expedition CK06-06</strain>
    </source>
</reference>
<feature type="non-terminal residue" evidence="1">
    <location>
        <position position="1"/>
    </location>
</feature>
<name>X1HHJ7_9ZZZZ</name>
<organism evidence="1">
    <name type="scientific">marine sediment metagenome</name>
    <dbReference type="NCBI Taxonomy" id="412755"/>
    <lineage>
        <taxon>unclassified sequences</taxon>
        <taxon>metagenomes</taxon>
        <taxon>ecological metagenomes</taxon>
    </lineage>
</organism>
<protein>
    <submittedName>
        <fullName evidence="1">Uncharacterized protein</fullName>
    </submittedName>
</protein>